<dbReference type="Pfam" id="PF13181">
    <property type="entry name" value="TPR_8"/>
    <property type="match status" value="1"/>
</dbReference>
<evidence type="ECO:0000259" key="9">
    <source>
        <dbReference type="Pfam" id="PF18052"/>
    </source>
</evidence>
<evidence type="ECO:0000256" key="5">
    <source>
        <dbReference type="ARBA" id="ARBA00022821"/>
    </source>
</evidence>
<dbReference type="InterPro" id="IPR036388">
    <property type="entry name" value="WH-like_DNA-bd_sf"/>
</dbReference>
<evidence type="ECO:0000259" key="8">
    <source>
        <dbReference type="Pfam" id="PF00931"/>
    </source>
</evidence>
<feature type="repeat" description="TPR" evidence="7">
    <location>
        <begin position="1132"/>
        <end position="1165"/>
    </location>
</feature>
<dbReference type="Pfam" id="PF18052">
    <property type="entry name" value="Rx_N"/>
    <property type="match status" value="1"/>
</dbReference>
<dbReference type="InterPro" id="IPR032675">
    <property type="entry name" value="LRR_dom_sf"/>
</dbReference>
<keyword evidence="5" id="KW-0611">Plant defense</keyword>
<dbReference type="CDD" id="cd14798">
    <property type="entry name" value="RX-CC_like"/>
    <property type="match status" value="1"/>
</dbReference>
<evidence type="ECO:0000313" key="13">
    <source>
        <dbReference type="Proteomes" id="UP000604825"/>
    </source>
</evidence>
<dbReference type="InterPro" id="IPR042197">
    <property type="entry name" value="Apaf_helical"/>
</dbReference>
<keyword evidence="2" id="KW-0433">Leucine-rich repeat</keyword>
<evidence type="ECO:0000256" key="4">
    <source>
        <dbReference type="ARBA" id="ARBA00022741"/>
    </source>
</evidence>
<dbReference type="AlphaFoldDB" id="A0A811Q5I7"/>
<evidence type="ECO:0000256" key="6">
    <source>
        <dbReference type="ARBA" id="ARBA00023054"/>
    </source>
</evidence>
<dbReference type="InterPro" id="IPR038005">
    <property type="entry name" value="RX-like_CC"/>
</dbReference>
<dbReference type="InterPro" id="IPR019734">
    <property type="entry name" value="TPR_rpt"/>
</dbReference>
<proteinExistence type="inferred from homology"/>
<dbReference type="Gene3D" id="1.20.5.4130">
    <property type="match status" value="1"/>
</dbReference>
<evidence type="ECO:0000259" key="11">
    <source>
        <dbReference type="Pfam" id="PF23598"/>
    </source>
</evidence>
<keyword evidence="13" id="KW-1185">Reference proteome</keyword>
<dbReference type="InterPro" id="IPR044974">
    <property type="entry name" value="Disease_R_plants"/>
</dbReference>
<sequence>MAAVLDAMAPYVKKMIMDMAEEEVSMLLGVSSEILKLEGNLDNLKAFLADAERKRITDETVQRWVMKLKNVMYEATDILDLCNLEADKPMGSKGGILEDKVPSCFQSWLLCLRNPMFAHEIGSQIKELNHRLDGIHKEAKKFNFIDLGSYPEQRMPTNARQTSQKMTSEFDESSIVGEKIEMETRELAQLLITNRNHNIKVVSIVGTGGMGKTTLAQKIFNDTTSIFDDTTVQEHFKVKIWLSITQHFDEVVLLRTAIEHAGGVHGGAQDKTLLTRTLIDTLSKGRFFLVLDDLWSDEAWSQVLSVPIKKASQKQAGNWVLITTRLENLAQQMGASFYQHHVSPLNEEDAWSLLNKQLPPSPSEVGGIDHLKDVGMKIINKCGGLPLAIKVMGGLLSTRHQSEGDWKAVLNHRAWSVVGLPKELDNGIFLSYEDLSPQLKQCFLYCSLFPKGTSIWRTSVIPMWISEGFIQPEDKSTTHDDRLEELATDYYQELIKRNLIEPTESISVTGSACTMHDVVRSFAEFMAREESLVIQDDQTAGGSSQSLVRRLSIRSTKSVPEWNTLQKQKTVRTLIINCRINIKPGDSLRSLSTLRVLFISDADCDRLVDSLCQLRHLRFLHLGNTDISRLPDNIGRMKFLQHIVVLGSRNLESLPRSIIELVHLRTLDISYSNVNSAVPKGFGGLKNLRTLYGFPVHMVRDEDGYRCSLEEIGALPLLRDLSLRGLENVSTSSLAKEARIRDKEHLVYLELNWSSSRSMGTRDDEIIKTQEQQQVAEEVLEELCPPSCVYHMVIRGYFGCRLPYWMEVPATAVFRSLSYLMMDNLSCCTQLPTGLCQLPSLKLLQITDAPVVKSVGLKFQAFSSSTSASASAAAFPFLVSLCLEGLCEWEEWEWELEQQGVDLTAGGMAMPALERLQIRNCNLRCLPLGLTNSKRYALRQVELHRLPNLISVEKLHSVVVLDVFDCPELKRISGLSRLQKMRIVNCPNLEALEGVPVLNSFELEDATMEKLPSYLGGINPRHLKLACSSKSRYKEAESDYNKHLELNPGSASVEKELSQLLQAQNSLQSAYGQFDSGDFSKVVEYINKIVLVFSPGCLKAKLLKAKALLALKDYSSVISETGFILKEDEDNLDALLLRGHAYYYLADHDVASRHYQKGLRLDPEHSELKKAYFGLKNLLKKTKSVEDNAAKGKLRVSVEDYKTALAMDPDHTTAYNVHLYLELCKTLVRLGRSKEEISSCTEALSIDSELVDALTQVTCLPGITQIINVKFRMQTQHF</sequence>
<organism evidence="12 13">
    <name type="scientific">Miscanthus lutarioriparius</name>
    <dbReference type="NCBI Taxonomy" id="422564"/>
    <lineage>
        <taxon>Eukaryota</taxon>
        <taxon>Viridiplantae</taxon>
        <taxon>Streptophyta</taxon>
        <taxon>Embryophyta</taxon>
        <taxon>Tracheophyta</taxon>
        <taxon>Spermatophyta</taxon>
        <taxon>Magnoliopsida</taxon>
        <taxon>Liliopsida</taxon>
        <taxon>Poales</taxon>
        <taxon>Poaceae</taxon>
        <taxon>PACMAD clade</taxon>
        <taxon>Panicoideae</taxon>
        <taxon>Andropogonodae</taxon>
        <taxon>Andropogoneae</taxon>
        <taxon>Saccharinae</taxon>
        <taxon>Miscanthus</taxon>
    </lineage>
</organism>
<comment type="similarity">
    <text evidence="1">Belongs to the disease resistance NB-LRR family.</text>
</comment>
<dbReference type="Pfam" id="PF23559">
    <property type="entry name" value="WHD_DRP"/>
    <property type="match status" value="1"/>
</dbReference>
<dbReference type="SMART" id="SM00028">
    <property type="entry name" value="TPR"/>
    <property type="match status" value="3"/>
</dbReference>
<dbReference type="GO" id="GO:0002758">
    <property type="term" value="P:innate immune response-activating signaling pathway"/>
    <property type="evidence" value="ECO:0007669"/>
    <property type="project" value="UniProtKB-ARBA"/>
</dbReference>
<evidence type="ECO:0000256" key="3">
    <source>
        <dbReference type="ARBA" id="ARBA00022737"/>
    </source>
</evidence>
<feature type="domain" description="NB-ARC" evidence="8">
    <location>
        <begin position="184"/>
        <end position="357"/>
    </location>
</feature>
<feature type="domain" description="Disease resistance N-terminal" evidence="9">
    <location>
        <begin position="15"/>
        <end position="89"/>
    </location>
</feature>
<dbReference type="PANTHER" id="PTHR23155:SF1095">
    <property type="entry name" value="OS05G0250700 PROTEIN"/>
    <property type="match status" value="1"/>
</dbReference>
<evidence type="ECO:0000256" key="1">
    <source>
        <dbReference type="ARBA" id="ARBA00008894"/>
    </source>
</evidence>
<dbReference type="FunFam" id="1.10.10.10:FF:000322">
    <property type="entry name" value="Probable disease resistance protein At1g63360"/>
    <property type="match status" value="1"/>
</dbReference>
<dbReference type="GO" id="GO:0042742">
    <property type="term" value="P:defense response to bacterium"/>
    <property type="evidence" value="ECO:0007669"/>
    <property type="project" value="UniProtKB-ARBA"/>
</dbReference>
<comment type="caution">
    <text evidence="12">The sequence shown here is derived from an EMBL/GenBank/DDBJ whole genome shotgun (WGS) entry which is preliminary data.</text>
</comment>
<reference evidence="12" key="1">
    <citation type="submission" date="2020-10" db="EMBL/GenBank/DDBJ databases">
        <authorList>
            <person name="Han B."/>
            <person name="Lu T."/>
            <person name="Zhao Q."/>
            <person name="Huang X."/>
            <person name="Zhao Y."/>
        </authorList>
    </citation>
    <scope>NUCLEOTIDE SEQUENCE</scope>
</reference>
<keyword evidence="7" id="KW-0802">TPR repeat</keyword>
<dbReference type="InterPro" id="IPR003591">
    <property type="entry name" value="Leu-rich_rpt_typical-subtyp"/>
</dbReference>
<dbReference type="SMART" id="SM00369">
    <property type="entry name" value="LRR_TYP"/>
    <property type="match status" value="3"/>
</dbReference>
<dbReference type="OrthoDB" id="5279713at2759"/>
<dbReference type="InterPro" id="IPR011990">
    <property type="entry name" value="TPR-like_helical_dom_sf"/>
</dbReference>
<keyword evidence="6" id="KW-0175">Coiled coil</keyword>
<dbReference type="PRINTS" id="PR00364">
    <property type="entry name" value="DISEASERSIST"/>
</dbReference>
<dbReference type="Gene3D" id="3.40.50.300">
    <property type="entry name" value="P-loop containing nucleotide triphosphate hydrolases"/>
    <property type="match status" value="1"/>
</dbReference>
<dbReference type="SUPFAM" id="SSF48452">
    <property type="entry name" value="TPR-like"/>
    <property type="match status" value="1"/>
</dbReference>
<dbReference type="InterPro" id="IPR002182">
    <property type="entry name" value="NB-ARC"/>
</dbReference>
<dbReference type="Gene3D" id="1.25.40.10">
    <property type="entry name" value="Tetratricopeptide repeat domain"/>
    <property type="match status" value="1"/>
</dbReference>
<dbReference type="EMBL" id="CAJGYO010000010">
    <property type="protein sequence ID" value="CAD6255829.1"/>
    <property type="molecule type" value="Genomic_DNA"/>
</dbReference>
<evidence type="ECO:0000256" key="7">
    <source>
        <dbReference type="PROSITE-ProRule" id="PRU00339"/>
    </source>
</evidence>
<dbReference type="Gene3D" id="1.10.8.430">
    <property type="entry name" value="Helical domain of apoptotic protease-activating factors"/>
    <property type="match status" value="1"/>
</dbReference>
<dbReference type="GO" id="GO:0009626">
    <property type="term" value="P:plant-type hypersensitive response"/>
    <property type="evidence" value="ECO:0007669"/>
    <property type="project" value="UniProtKB-ARBA"/>
</dbReference>
<keyword evidence="3" id="KW-0677">Repeat</keyword>
<evidence type="ECO:0000313" key="12">
    <source>
        <dbReference type="EMBL" id="CAD6255829.1"/>
    </source>
</evidence>
<dbReference type="Pfam" id="PF00931">
    <property type="entry name" value="NB-ARC"/>
    <property type="match status" value="1"/>
</dbReference>
<keyword evidence="4" id="KW-0547">Nucleotide-binding</keyword>
<dbReference type="Pfam" id="PF23598">
    <property type="entry name" value="LRR_14"/>
    <property type="match status" value="1"/>
</dbReference>
<dbReference type="Gene3D" id="1.10.10.10">
    <property type="entry name" value="Winged helix-like DNA-binding domain superfamily/Winged helix DNA-binding domain"/>
    <property type="match status" value="1"/>
</dbReference>
<dbReference type="SUPFAM" id="SSF52058">
    <property type="entry name" value="L domain-like"/>
    <property type="match status" value="1"/>
</dbReference>
<dbReference type="InterPro" id="IPR041118">
    <property type="entry name" value="Rx_N"/>
</dbReference>
<dbReference type="InterPro" id="IPR058922">
    <property type="entry name" value="WHD_DRP"/>
</dbReference>
<dbReference type="SUPFAM" id="SSF52540">
    <property type="entry name" value="P-loop containing nucleoside triphosphate hydrolases"/>
    <property type="match status" value="1"/>
</dbReference>
<dbReference type="PROSITE" id="PS50005">
    <property type="entry name" value="TPR"/>
    <property type="match status" value="1"/>
</dbReference>
<dbReference type="Gene3D" id="3.80.10.10">
    <property type="entry name" value="Ribonuclease Inhibitor"/>
    <property type="match status" value="1"/>
</dbReference>
<evidence type="ECO:0000259" key="10">
    <source>
        <dbReference type="Pfam" id="PF23559"/>
    </source>
</evidence>
<evidence type="ECO:0000256" key="2">
    <source>
        <dbReference type="ARBA" id="ARBA00022614"/>
    </source>
</evidence>
<dbReference type="PANTHER" id="PTHR23155">
    <property type="entry name" value="DISEASE RESISTANCE PROTEIN RP"/>
    <property type="match status" value="1"/>
</dbReference>
<name>A0A811Q5I7_9POAL</name>
<accession>A0A811Q5I7</accession>
<gene>
    <name evidence="12" type="ORF">NCGR_LOCUS39360</name>
</gene>
<dbReference type="InterPro" id="IPR055414">
    <property type="entry name" value="LRR_R13L4/SHOC2-like"/>
</dbReference>
<feature type="domain" description="Disease resistance R13L4/SHOC-2-like LRR" evidence="11">
    <location>
        <begin position="573"/>
        <end position="952"/>
    </location>
</feature>
<dbReference type="InterPro" id="IPR027417">
    <property type="entry name" value="P-loop_NTPase"/>
</dbReference>
<dbReference type="Proteomes" id="UP000604825">
    <property type="component" value="Unassembled WGS sequence"/>
</dbReference>
<dbReference type="GO" id="GO:0043531">
    <property type="term" value="F:ADP binding"/>
    <property type="evidence" value="ECO:0007669"/>
    <property type="project" value="InterPro"/>
</dbReference>
<feature type="domain" description="Disease resistance protein winged helix" evidence="10">
    <location>
        <begin position="448"/>
        <end position="523"/>
    </location>
</feature>
<protein>
    <submittedName>
        <fullName evidence="12">Uncharacterized protein</fullName>
    </submittedName>
</protein>